<accession>A0A5J5QTS9</accession>
<dbReference type="InterPro" id="IPR046796">
    <property type="entry name" value="Transposase_32_dom"/>
</dbReference>
<dbReference type="Proteomes" id="UP000327439">
    <property type="component" value="Chromosome D07"/>
</dbReference>
<evidence type="ECO:0000259" key="1">
    <source>
        <dbReference type="Pfam" id="PF20167"/>
    </source>
</evidence>
<evidence type="ECO:0000313" key="3">
    <source>
        <dbReference type="Proteomes" id="UP000327439"/>
    </source>
</evidence>
<proteinExistence type="predicted"/>
<feature type="domain" description="Putative plant transposon protein" evidence="1">
    <location>
        <begin position="64"/>
        <end position="219"/>
    </location>
</feature>
<keyword evidence="3" id="KW-1185">Reference proteome</keyword>
<name>A0A5J5QTS9_GOSBA</name>
<protein>
    <recommendedName>
        <fullName evidence="1">Putative plant transposon protein domain-containing protein</fullName>
    </recommendedName>
</protein>
<gene>
    <name evidence="2" type="ORF">ES319_D07G168400v1</name>
</gene>
<dbReference type="Pfam" id="PF20167">
    <property type="entry name" value="Transposase_32"/>
    <property type="match status" value="1"/>
</dbReference>
<reference evidence="3" key="1">
    <citation type="journal article" date="2020" name="Nat. Genet.">
        <title>Genomic diversifications of five Gossypium allopolyploid species and their impact on cotton improvement.</title>
        <authorList>
            <person name="Chen Z.J."/>
            <person name="Sreedasyam A."/>
            <person name="Ando A."/>
            <person name="Song Q."/>
            <person name="De Santiago L.M."/>
            <person name="Hulse-Kemp A.M."/>
            <person name="Ding M."/>
            <person name="Ye W."/>
            <person name="Kirkbride R.C."/>
            <person name="Jenkins J."/>
            <person name="Plott C."/>
            <person name="Lovell J."/>
            <person name="Lin Y.M."/>
            <person name="Vaughn R."/>
            <person name="Liu B."/>
            <person name="Simpson S."/>
            <person name="Scheffler B.E."/>
            <person name="Wen L."/>
            <person name="Saski C.A."/>
            <person name="Grover C.E."/>
            <person name="Hu G."/>
            <person name="Conover J.L."/>
            <person name="Carlson J.W."/>
            <person name="Shu S."/>
            <person name="Boston L.B."/>
            <person name="Williams M."/>
            <person name="Peterson D.G."/>
            <person name="McGee K."/>
            <person name="Jones D.C."/>
            <person name="Wendel J.F."/>
            <person name="Stelly D.M."/>
            <person name="Grimwood J."/>
            <person name="Schmutz J."/>
        </authorList>
    </citation>
    <scope>NUCLEOTIDE SEQUENCE [LARGE SCALE GENOMIC DNA]</scope>
    <source>
        <strain evidence="3">cv. 3-79</strain>
    </source>
</reference>
<dbReference type="AlphaFoldDB" id="A0A5J5QTS9"/>
<organism evidence="2 3">
    <name type="scientific">Gossypium barbadense</name>
    <name type="common">Sea Island cotton</name>
    <name type="synonym">Hibiscus barbadensis</name>
    <dbReference type="NCBI Taxonomy" id="3634"/>
    <lineage>
        <taxon>Eukaryota</taxon>
        <taxon>Viridiplantae</taxon>
        <taxon>Streptophyta</taxon>
        <taxon>Embryophyta</taxon>
        <taxon>Tracheophyta</taxon>
        <taxon>Spermatophyta</taxon>
        <taxon>Magnoliopsida</taxon>
        <taxon>eudicotyledons</taxon>
        <taxon>Gunneridae</taxon>
        <taxon>Pentapetalae</taxon>
        <taxon>rosids</taxon>
        <taxon>malvids</taxon>
        <taxon>Malvales</taxon>
        <taxon>Malvaceae</taxon>
        <taxon>Malvoideae</taxon>
        <taxon>Gossypium</taxon>
    </lineage>
</organism>
<dbReference type="EMBL" id="CM018221">
    <property type="protein sequence ID" value="KAB2021840.1"/>
    <property type="molecule type" value="Genomic_DNA"/>
</dbReference>
<dbReference type="OrthoDB" id="990541at2759"/>
<evidence type="ECO:0000313" key="2">
    <source>
        <dbReference type="EMBL" id="KAB2021840.1"/>
    </source>
</evidence>
<sequence>MSRKRTRSSKNSAANLILIQDEKGKERFDSIFENQPMMPKKGFKFESNDKMVMPLSIRNKIDALNWNQFCDTRSMPEEELVLEFYTNLTTPDANEVIVRKKKVPLTSKPISDLFNLPNVEEDEYSAMMKNINWDFLQQVLNVVSNPGSQWIIRNYGSHSYRREYLNPFTKVWFYFIRYSFIPISHSSTISIERMLLLCAIMKKRSTNVGRIILKEIQDYA</sequence>